<dbReference type="EMBL" id="JAJSOW010000100">
    <property type="protein sequence ID" value="KAI9185694.1"/>
    <property type="molecule type" value="Genomic_DNA"/>
</dbReference>
<organism evidence="3 4">
    <name type="scientific">Acer negundo</name>
    <name type="common">Box elder</name>
    <dbReference type="NCBI Taxonomy" id="4023"/>
    <lineage>
        <taxon>Eukaryota</taxon>
        <taxon>Viridiplantae</taxon>
        <taxon>Streptophyta</taxon>
        <taxon>Embryophyta</taxon>
        <taxon>Tracheophyta</taxon>
        <taxon>Spermatophyta</taxon>
        <taxon>Magnoliopsida</taxon>
        <taxon>eudicotyledons</taxon>
        <taxon>Gunneridae</taxon>
        <taxon>Pentapetalae</taxon>
        <taxon>rosids</taxon>
        <taxon>malvids</taxon>
        <taxon>Sapindales</taxon>
        <taxon>Sapindaceae</taxon>
        <taxon>Hippocastanoideae</taxon>
        <taxon>Acereae</taxon>
        <taxon>Acer</taxon>
    </lineage>
</organism>
<sequence length="115" mass="12798">MVTGYAQSGRIDDTLEFCKEMGSLRLKLDAVTMASLLSVVNNTSLENVSYVKKIFSNLAKKNLVSWNVMIDVYVNSSMPIEAVDLYSQMDMQGIEPDAIFVASVFPLVEIFQLCC</sequence>
<dbReference type="InterPro" id="IPR011990">
    <property type="entry name" value="TPR-like_helical_dom_sf"/>
</dbReference>
<name>A0AAD5J4P9_ACENE</name>
<evidence type="ECO:0000256" key="2">
    <source>
        <dbReference type="PROSITE-ProRule" id="PRU00708"/>
    </source>
</evidence>
<dbReference type="Gene3D" id="1.25.40.10">
    <property type="entry name" value="Tetratricopeptide repeat domain"/>
    <property type="match status" value="2"/>
</dbReference>
<dbReference type="NCBIfam" id="TIGR00756">
    <property type="entry name" value="PPR"/>
    <property type="match status" value="1"/>
</dbReference>
<comment type="caution">
    <text evidence="3">The sequence shown here is derived from an EMBL/GenBank/DDBJ whole genome shotgun (WGS) entry which is preliminary data.</text>
</comment>
<dbReference type="AlphaFoldDB" id="A0AAD5J4P9"/>
<evidence type="ECO:0000256" key="1">
    <source>
        <dbReference type="ARBA" id="ARBA00022737"/>
    </source>
</evidence>
<accession>A0AAD5J4P9</accession>
<dbReference type="GO" id="GO:0003723">
    <property type="term" value="F:RNA binding"/>
    <property type="evidence" value="ECO:0007669"/>
    <property type="project" value="InterPro"/>
</dbReference>
<dbReference type="PROSITE" id="PS51375">
    <property type="entry name" value="PPR"/>
    <property type="match status" value="1"/>
</dbReference>
<keyword evidence="4" id="KW-1185">Reference proteome</keyword>
<evidence type="ECO:0000313" key="4">
    <source>
        <dbReference type="Proteomes" id="UP001064489"/>
    </source>
</evidence>
<proteinExistence type="predicted"/>
<dbReference type="PANTHER" id="PTHR47926">
    <property type="entry name" value="PENTATRICOPEPTIDE REPEAT-CONTAINING PROTEIN"/>
    <property type="match status" value="1"/>
</dbReference>
<dbReference type="InterPro" id="IPR046960">
    <property type="entry name" value="PPR_At4g14850-like_plant"/>
</dbReference>
<dbReference type="GO" id="GO:0009451">
    <property type="term" value="P:RNA modification"/>
    <property type="evidence" value="ECO:0007669"/>
    <property type="project" value="InterPro"/>
</dbReference>
<feature type="repeat" description="PPR" evidence="2">
    <location>
        <begin position="62"/>
        <end position="96"/>
    </location>
</feature>
<dbReference type="PANTHER" id="PTHR47926:SF533">
    <property type="entry name" value="DYW DOMAIN-CONTAINING PROTEIN"/>
    <property type="match status" value="1"/>
</dbReference>
<dbReference type="Pfam" id="PF01535">
    <property type="entry name" value="PPR"/>
    <property type="match status" value="1"/>
</dbReference>
<evidence type="ECO:0008006" key="5">
    <source>
        <dbReference type="Google" id="ProtNLM"/>
    </source>
</evidence>
<reference evidence="3" key="2">
    <citation type="submission" date="2023-02" db="EMBL/GenBank/DDBJ databases">
        <authorList>
            <person name="Swenson N.G."/>
            <person name="Wegrzyn J.L."/>
            <person name="Mcevoy S.L."/>
        </authorList>
    </citation>
    <scope>NUCLEOTIDE SEQUENCE</scope>
    <source>
        <strain evidence="3">91603</strain>
        <tissue evidence="3">Leaf</tissue>
    </source>
</reference>
<dbReference type="Proteomes" id="UP001064489">
    <property type="component" value="Chromosome 3"/>
</dbReference>
<protein>
    <recommendedName>
        <fullName evidence="5">Pentatricopeptide repeat-containing protein</fullName>
    </recommendedName>
</protein>
<dbReference type="InterPro" id="IPR002885">
    <property type="entry name" value="PPR_rpt"/>
</dbReference>
<reference evidence="3" key="1">
    <citation type="journal article" date="2022" name="Plant J.">
        <title>Strategies of tolerance reflected in two North American maple genomes.</title>
        <authorList>
            <person name="McEvoy S.L."/>
            <person name="Sezen U.U."/>
            <person name="Trouern-Trend A."/>
            <person name="McMahon S.M."/>
            <person name="Schaberg P.G."/>
            <person name="Yang J."/>
            <person name="Wegrzyn J.L."/>
            <person name="Swenson N.G."/>
        </authorList>
    </citation>
    <scope>NUCLEOTIDE SEQUENCE</scope>
    <source>
        <strain evidence="3">91603</strain>
    </source>
</reference>
<keyword evidence="1" id="KW-0677">Repeat</keyword>
<dbReference type="Pfam" id="PF13041">
    <property type="entry name" value="PPR_2"/>
    <property type="match status" value="1"/>
</dbReference>
<gene>
    <name evidence="3" type="ORF">LWI28_009787</name>
</gene>
<evidence type="ECO:0000313" key="3">
    <source>
        <dbReference type="EMBL" id="KAI9185694.1"/>
    </source>
</evidence>